<proteinExistence type="predicted"/>
<keyword evidence="3" id="KW-1185">Reference proteome</keyword>
<keyword evidence="1" id="KW-0472">Membrane</keyword>
<evidence type="ECO:0000256" key="1">
    <source>
        <dbReference type="SAM" id="Phobius"/>
    </source>
</evidence>
<feature type="transmembrane region" description="Helical" evidence="1">
    <location>
        <begin position="42"/>
        <end position="62"/>
    </location>
</feature>
<reference evidence="3" key="1">
    <citation type="journal article" date="2019" name="Int. J. Syst. Evol. Microbiol.">
        <title>The Global Catalogue of Microorganisms (GCM) 10K type strain sequencing project: providing services to taxonomists for standard genome sequencing and annotation.</title>
        <authorList>
            <consortium name="The Broad Institute Genomics Platform"/>
            <consortium name="The Broad Institute Genome Sequencing Center for Infectious Disease"/>
            <person name="Wu L."/>
            <person name="Ma J."/>
        </authorList>
    </citation>
    <scope>NUCLEOTIDE SEQUENCE [LARGE SCALE GENOMIC DNA]</scope>
    <source>
        <strain evidence="3">JCM 11650</strain>
    </source>
</reference>
<name>A0ABW4PZC6_9MICO</name>
<dbReference type="RefSeq" id="WP_343905534.1">
    <property type="nucleotide sequence ID" value="NZ_BAAAIS010000003.1"/>
</dbReference>
<comment type="caution">
    <text evidence="2">The sequence shown here is derived from an EMBL/GenBank/DDBJ whole genome shotgun (WGS) entry which is preliminary data.</text>
</comment>
<sequence>MSPPRSYEALGLALTTAWGVFLALGGLLLALGWVARSYKLELPGVVLVAGGLAIYAFLSWQQTFGDSLGSGPRALLMTGGMILAAVRLRALLRVSTDARWAAEARIE</sequence>
<keyword evidence="1" id="KW-0812">Transmembrane</keyword>
<feature type="transmembrane region" description="Helical" evidence="1">
    <location>
        <begin position="12"/>
        <end position="35"/>
    </location>
</feature>
<evidence type="ECO:0000313" key="2">
    <source>
        <dbReference type="EMBL" id="MFD1836202.1"/>
    </source>
</evidence>
<organism evidence="2 3">
    <name type="scientific">Brachybacterium rhamnosum</name>
    <dbReference type="NCBI Taxonomy" id="173361"/>
    <lineage>
        <taxon>Bacteria</taxon>
        <taxon>Bacillati</taxon>
        <taxon>Actinomycetota</taxon>
        <taxon>Actinomycetes</taxon>
        <taxon>Micrococcales</taxon>
        <taxon>Dermabacteraceae</taxon>
        <taxon>Brachybacterium</taxon>
    </lineage>
</organism>
<protein>
    <submittedName>
        <fullName evidence="2">Uncharacterized protein</fullName>
    </submittedName>
</protein>
<dbReference type="Proteomes" id="UP001597280">
    <property type="component" value="Unassembled WGS sequence"/>
</dbReference>
<dbReference type="EMBL" id="JBHUFL010000003">
    <property type="protein sequence ID" value="MFD1836202.1"/>
    <property type="molecule type" value="Genomic_DNA"/>
</dbReference>
<keyword evidence="1" id="KW-1133">Transmembrane helix</keyword>
<evidence type="ECO:0000313" key="3">
    <source>
        <dbReference type="Proteomes" id="UP001597280"/>
    </source>
</evidence>
<feature type="transmembrane region" description="Helical" evidence="1">
    <location>
        <begin position="74"/>
        <end position="92"/>
    </location>
</feature>
<gene>
    <name evidence="2" type="ORF">ACFSDA_14120</name>
</gene>
<accession>A0ABW4PZC6</accession>